<organism evidence="3 4">
    <name type="scientific">Cryptosporidium xiaoi</name>
    <dbReference type="NCBI Taxonomy" id="659607"/>
    <lineage>
        <taxon>Eukaryota</taxon>
        <taxon>Sar</taxon>
        <taxon>Alveolata</taxon>
        <taxon>Apicomplexa</taxon>
        <taxon>Conoidasida</taxon>
        <taxon>Coccidia</taxon>
        <taxon>Eucoccidiorida</taxon>
        <taxon>Eimeriorina</taxon>
        <taxon>Cryptosporidiidae</taxon>
        <taxon>Cryptosporidium</taxon>
    </lineage>
</organism>
<evidence type="ECO:0000256" key="1">
    <source>
        <dbReference type="SAM" id="Coils"/>
    </source>
</evidence>
<evidence type="ECO:0000313" key="3">
    <source>
        <dbReference type="EMBL" id="KAK6589975.1"/>
    </source>
</evidence>
<dbReference type="InterPro" id="IPR007258">
    <property type="entry name" value="Vps52"/>
</dbReference>
<proteinExistence type="predicted"/>
<keyword evidence="4" id="KW-1185">Reference proteome</keyword>
<dbReference type="GO" id="GO:0000938">
    <property type="term" value="C:GARP complex"/>
    <property type="evidence" value="ECO:0007669"/>
    <property type="project" value="TreeGrafter"/>
</dbReference>
<dbReference type="AlphaFoldDB" id="A0AAV9Y0J1"/>
<dbReference type="GO" id="GO:0005829">
    <property type="term" value="C:cytosol"/>
    <property type="evidence" value="ECO:0007669"/>
    <property type="project" value="GOC"/>
</dbReference>
<evidence type="ECO:0000313" key="4">
    <source>
        <dbReference type="Proteomes" id="UP001311799"/>
    </source>
</evidence>
<dbReference type="GO" id="GO:0019905">
    <property type="term" value="F:syntaxin binding"/>
    <property type="evidence" value="ECO:0007669"/>
    <property type="project" value="TreeGrafter"/>
</dbReference>
<protein>
    <submittedName>
        <fullName evidence="3">Vacuolar sorting VPS52 suppressor of actin Sac2-family</fullName>
    </submittedName>
</protein>
<dbReference type="GO" id="GO:0042147">
    <property type="term" value="P:retrograde transport, endosome to Golgi"/>
    <property type="evidence" value="ECO:0007669"/>
    <property type="project" value="TreeGrafter"/>
</dbReference>
<accession>A0AAV9Y0J1</accession>
<dbReference type="EMBL" id="JAWDEY010000010">
    <property type="protein sequence ID" value="KAK6589975.1"/>
    <property type="molecule type" value="Genomic_DNA"/>
</dbReference>
<dbReference type="GO" id="GO:0032456">
    <property type="term" value="P:endocytic recycling"/>
    <property type="evidence" value="ECO:0007669"/>
    <property type="project" value="TreeGrafter"/>
</dbReference>
<dbReference type="Pfam" id="PF04129">
    <property type="entry name" value="Vps52_CC"/>
    <property type="match status" value="1"/>
</dbReference>
<feature type="domain" description="Vps52 coiled-coil" evidence="2">
    <location>
        <begin position="86"/>
        <end position="198"/>
    </location>
</feature>
<feature type="coiled-coil region" evidence="1">
    <location>
        <begin position="93"/>
        <end position="120"/>
    </location>
</feature>
<gene>
    <name evidence="3" type="ORF">RS030_192980</name>
</gene>
<dbReference type="InterPro" id="IPR048319">
    <property type="entry name" value="Vps52_CC"/>
</dbReference>
<keyword evidence="1" id="KW-0175">Coiled coil</keyword>
<dbReference type="GO" id="GO:0006896">
    <property type="term" value="P:Golgi to vacuole transport"/>
    <property type="evidence" value="ECO:0007669"/>
    <property type="project" value="TreeGrafter"/>
</dbReference>
<dbReference type="PANTHER" id="PTHR14190">
    <property type="entry name" value="SUPPRESSOR OF ACTIN MUTATIONS 2/VACUOLAR PROTEIN SORTING 52"/>
    <property type="match status" value="1"/>
</dbReference>
<sequence length="670" mass="79545">MSSELDILFELCSSWFIDYYRNLKDDGIISKIVNSYEEGLINFSDFEKTQIECIRKSMINYKDDIVNLNCISSQLKKWLCCSYESFSVLNEKISNLSFKMDEVNERFRRLQTRINNQKVLERKVYIFLKELLISPDQINNVIVGQLDSNYIDLLVKLKGKLSIINKDGFGKAKLGKEVSSVYYSLKSIADKRIYDEFILLLENDSVNMFLYNSELHSRLMAKSELLRQLDEFGAEYTKLKNVFCDMVKSDLFRYTIGIFGELCSKREKDIQLTINSREYDKHYSLFHERQLIINKIYLDTEENLEKAICFLPRENYHIEEIYFFSQRIIYKAFMEIYEFSRQLFMSNNKEIMDNIFSDYLDKIVDLFHGVISNSNDSMGLSIIFCIFFKYKTLLEAKISVFDSGVNDCEVIYIYYTKQSNMIYCLLENSILNHLNLLPLISSREFNKSQKIDRLSHFYSTTRSLSEFFFAIVRILVEIEDGKNKQVRKLISKIQQSLAKWLKKNSNYLQSEIHEFEMSCVYMINNVDVIISTFQDDDFTDIFGHMLNEYTQKYIEYRFRNTYIDIHEFLERKSLVDDFIIQEIEEIANNFHNNWKKNIDMELQQTLTSFSSFDTSEEILRLLGTTIAIKYSQFIDIITQNHEYKESVKEKIVNTDEILGYIQKCLYPLHH</sequence>
<dbReference type="Proteomes" id="UP001311799">
    <property type="component" value="Unassembled WGS sequence"/>
</dbReference>
<dbReference type="PANTHER" id="PTHR14190:SF7">
    <property type="entry name" value="VACUOLAR PROTEIN SORTING-ASSOCIATED PROTEIN 52 HOMOLOG"/>
    <property type="match status" value="1"/>
</dbReference>
<comment type="caution">
    <text evidence="3">The sequence shown here is derived from an EMBL/GenBank/DDBJ whole genome shotgun (WGS) entry which is preliminary data.</text>
</comment>
<evidence type="ECO:0000259" key="2">
    <source>
        <dbReference type="Pfam" id="PF04129"/>
    </source>
</evidence>
<name>A0AAV9Y0J1_9CRYT</name>
<reference evidence="3 4" key="1">
    <citation type="submission" date="2023-10" db="EMBL/GenBank/DDBJ databases">
        <title>Comparative genomics analysis reveals potential genetic determinants of host preference in Cryptosporidium xiaoi.</title>
        <authorList>
            <person name="Xiao L."/>
            <person name="Li J."/>
        </authorList>
    </citation>
    <scope>NUCLEOTIDE SEQUENCE [LARGE SCALE GENOMIC DNA]</scope>
    <source>
        <strain evidence="3 4">52996</strain>
    </source>
</reference>